<dbReference type="GO" id="GO:0042063">
    <property type="term" value="P:gliogenesis"/>
    <property type="evidence" value="ECO:0007669"/>
    <property type="project" value="TreeGrafter"/>
</dbReference>
<dbReference type="PANTHER" id="PTHR12414:SF8">
    <property type="entry name" value="TRANSCRIPTION FACTOR GLIAL CELLS MISSING-RELATED"/>
    <property type="match status" value="1"/>
</dbReference>
<feature type="compositionally biased region" description="Polar residues" evidence="6">
    <location>
        <begin position="412"/>
        <end position="436"/>
    </location>
</feature>
<keyword evidence="3" id="KW-0238">DNA-binding</keyword>
<keyword evidence="1" id="KW-0217">Developmental protein</keyword>
<keyword evidence="5" id="KW-0539">Nucleus</keyword>
<feature type="compositionally biased region" description="Low complexity" evidence="6">
    <location>
        <begin position="754"/>
        <end position="768"/>
    </location>
</feature>
<organism evidence="8 9">
    <name type="scientific">Opisthorchis viverrini</name>
    <name type="common">Southeast Asian liver fluke</name>
    <dbReference type="NCBI Taxonomy" id="6198"/>
    <lineage>
        <taxon>Eukaryota</taxon>
        <taxon>Metazoa</taxon>
        <taxon>Spiralia</taxon>
        <taxon>Lophotrochozoa</taxon>
        <taxon>Platyhelminthes</taxon>
        <taxon>Trematoda</taxon>
        <taxon>Digenea</taxon>
        <taxon>Opisthorchiida</taxon>
        <taxon>Opisthorchiata</taxon>
        <taxon>Opisthorchiidae</taxon>
        <taxon>Opisthorchis</taxon>
    </lineage>
</organism>
<dbReference type="InterPro" id="IPR036115">
    <property type="entry name" value="GCM_dom_sf"/>
</dbReference>
<dbReference type="GO" id="GO:0005634">
    <property type="term" value="C:nucleus"/>
    <property type="evidence" value="ECO:0007669"/>
    <property type="project" value="TreeGrafter"/>
</dbReference>
<name>A0A075ADJ9_OPIVI</name>
<dbReference type="PANTHER" id="PTHR12414">
    <property type="entry name" value="GLIAL CELLS MISSING RELATED/GLIDE"/>
    <property type="match status" value="1"/>
</dbReference>
<evidence type="ECO:0000256" key="2">
    <source>
        <dbReference type="ARBA" id="ARBA00023015"/>
    </source>
</evidence>
<dbReference type="GO" id="GO:0001228">
    <property type="term" value="F:DNA-binding transcription activator activity, RNA polymerase II-specific"/>
    <property type="evidence" value="ECO:0007669"/>
    <property type="project" value="InterPro"/>
</dbReference>
<dbReference type="PROSITE" id="PS50807">
    <property type="entry name" value="GCM"/>
    <property type="match status" value="1"/>
</dbReference>
<evidence type="ECO:0000256" key="5">
    <source>
        <dbReference type="ARBA" id="ARBA00023242"/>
    </source>
</evidence>
<feature type="region of interest" description="Disordered" evidence="6">
    <location>
        <begin position="351"/>
        <end position="383"/>
    </location>
</feature>
<evidence type="ECO:0000256" key="4">
    <source>
        <dbReference type="ARBA" id="ARBA00023163"/>
    </source>
</evidence>
<evidence type="ECO:0000313" key="8">
    <source>
        <dbReference type="EMBL" id="KER34265.1"/>
    </source>
</evidence>
<dbReference type="OrthoDB" id="6241117at2759"/>
<dbReference type="Gene3D" id="2.20.25.670">
    <property type="entry name" value="GCM domain, large subdomain"/>
    <property type="match status" value="1"/>
</dbReference>
<dbReference type="InterPro" id="IPR039791">
    <property type="entry name" value="GCM"/>
</dbReference>
<evidence type="ECO:0000256" key="3">
    <source>
        <dbReference type="ARBA" id="ARBA00023125"/>
    </source>
</evidence>
<gene>
    <name evidence="8" type="ORF">T265_00115</name>
</gene>
<evidence type="ECO:0000259" key="7">
    <source>
        <dbReference type="PROSITE" id="PS50807"/>
    </source>
</evidence>
<keyword evidence="4" id="KW-0804">Transcription</keyword>
<dbReference type="GeneID" id="20314303"/>
<keyword evidence="2" id="KW-0805">Transcription regulation</keyword>
<keyword evidence="9" id="KW-1185">Reference proteome</keyword>
<sequence length="849" mass="93454">MEICGATSNSTCFASAPPYLRQPYDLSQVSAPTTSLQLVYPPYPYPLSNDQHITQTIPPFNCPGPTQHRVVPTTTCTLTAPTFYDSAASTVQKLQNQYSFKSDVCHSAATQLPAYNETIKTGNSLSEQQQNGVQWLDQSKHNVVTIGQNSRQNGNRELTAFTNNLLQHVHDLSQWDVNDPKLPKIRQFDTFTMWPQGHCRYAYQKSASEGARRHASGWAMRNTNNHNALILKKSCLGVLLCSSKTCSLAMRPAICDKARRRQEGRACCMPNCTGIIYNQPCRGHSGFPVTHFWREHGDTVYFQAKGVHDHVRPDLKPVRDTAARRRRQMQLDKLQSGSKTAAGLMTAVAQRTTKVREQRKDGASIQTLRKRSTTESAETKHEVDQVKCEAPSVNSIFLPNPRVIQEWRCQTNSASGKSPYDSTRSMTEQTMSTQSKGEPVFPGPPLLGCLVNSRLNGMYADMHQQLNSFSKLSTPEVISATDSFMPSQYTNFGTGESATNFSSTYGLNSAYASLYGGLEASDYSSNNSNYQCELRGAFVKNLYDQEFRSGSAVYDHDSASHKRGIQTDYQTSLTPTSLYRQNLLQMSSGALGTNGGNSESNSGGLNASWSTPSPPTGGSSSLFSSEFRTMHSGLEETGVQHLGAVVTSDLSCVPTLTGTNSVWTASSNQQTSMPEGSSKVDIYSLSTPTHPYHTTVSESKQHTPPENILNPCDLMSASTPLSNIQTVHRLTSQLTQSGCYPGSSYVTPISFNLSNSDSSSTQTTSSRSASRRSSRVSAKPMFYLNPNWTDCDKCTHLQINLVFAGDSSESLVYDVLQLKCCTQAASCFSWYDIRDTVVYFHKVNYSQGC</sequence>
<dbReference type="InterPro" id="IPR043021">
    <property type="entry name" value="GCM_small"/>
</dbReference>
<feature type="region of interest" description="Disordered" evidence="6">
    <location>
        <begin position="589"/>
        <end position="624"/>
    </location>
</feature>
<dbReference type="GO" id="GO:0000978">
    <property type="term" value="F:RNA polymerase II cis-regulatory region sequence-specific DNA binding"/>
    <property type="evidence" value="ECO:0007669"/>
    <property type="project" value="TreeGrafter"/>
</dbReference>
<dbReference type="AlphaFoldDB" id="A0A075ADJ9"/>
<reference evidence="8 9" key="1">
    <citation type="submission" date="2013-11" db="EMBL/GenBank/DDBJ databases">
        <title>Opisthorchis viverrini - life in the bile duct.</title>
        <authorList>
            <person name="Young N.D."/>
            <person name="Nagarajan N."/>
            <person name="Lin S.J."/>
            <person name="Korhonen P.K."/>
            <person name="Jex A.R."/>
            <person name="Hall R.S."/>
            <person name="Safavi-Hemami H."/>
            <person name="Kaewkong W."/>
            <person name="Bertrand D."/>
            <person name="Gao S."/>
            <person name="Seet Q."/>
            <person name="Wongkham S."/>
            <person name="Teh B.T."/>
            <person name="Wongkham C."/>
            <person name="Intapan P.M."/>
            <person name="Maleewong W."/>
            <person name="Yang X."/>
            <person name="Hu M."/>
            <person name="Wang Z."/>
            <person name="Hofmann A."/>
            <person name="Sternberg P.W."/>
            <person name="Tan P."/>
            <person name="Wang J."/>
            <person name="Gasser R.B."/>
        </authorList>
    </citation>
    <scope>NUCLEOTIDE SEQUENCE [LARGE SCALE GENOMIC DNA]</scope>
</reference>
<evidence type="ECO:0000313" key="9">
    <source>
        <dbReference type="Proteomes" id="UP000054324"/>
    </source>
</evidence>
<evidence type="ECO:0000256" key="1">
    <source>
        <dbReference type="ARBA" id="ARBA00022473"/>
    </source>
</evidence>
<accession>A0A075ADJ9</accession>
<protein>
    <recommendedName>
        <fullName evidence="7">GCM domain-containing protein</fullName>
    </recommendedName>
</protein>
<dbReference type="Gene3D" id="3.30.70.3530">
    <property type="entry name" value="GCM motif"/>
    <property type="match status" value="1"/>
</dbReference>
<feature type="domain" description="GCM" evidence="7">
    <location>
        <begin position="173"/>
        <end position="329"/>
    </location>
</feature>
<dbReference type="InterPro" id="IPR003902">
    <property type="entry name" value="Tscrpt_reg_GCM"/>
</dbReference>
<proteinExistence type="predicted"/>
<feature type="region of interest" description="Disordered" evidence="6">
    <location>
        <begin position="412"/>
        <end position="439"/>
    </location>
</feature>
<dbReference type="SUPFAM" id="SSF90073">
    <property type="entry name" value="GCM domain"/>
    <property type="match status" value="1"/>
</dbReference>
<dbReference type="Proteomes" id="UP000054324">
    <property type="component" value="Unassembled WGS sequence"/>
</dbReference>
<feature type="compositionally biased region" description="Low complexity" evidence="6">
    <location>
        <begin position="596"/>
        <end position="624"/>
    </location>
</feature>
<feature type="region of interest" description="Disordered" evidence="6">
    <location>
        <begin position="754"/>
        <end position="773"/>
    </location>
</feature>
<dbReference type="EMBL" id="KL596619">
    <property type="protein sequence ID" value="KER34265.1"/>
    <property type="molecule type" value="Genomic_DNA"/>
</dbReference>
<dbReference type="InterPro" id="IPR043020">
    <property type="entry name" value="GCM_large"/>
</dbReference>
<dbReference type="RefSeq" id="XP_009162036.1">
    <property type="nucleotide sequence ID" value="XM_009163772.1"/>
</dbReference>
<dbReference type="CTD" id="20314303"/>
<dbReference type="Pfam" id="PF03615">
    <property type="entry name" value="GCM"/>
    <property type="match status" value="1"/>
</dbReference>
<evidence type="ECO:0000256" key="6">
    <source>
        <dbReference type="SAM" id="MobiDB-lite"/>
    </source>
</evidence>
<dbReference type="KEGG" id="ovi:T265_00115"/>